<dbReference type="EMBL" id="LN649231">
    <property type="protein sequence ID" value="CEI69854.1"/>
    <property type="molecule type" value="Genomic_DNA"/>
</dbReference>
<sequence length="441" mass="47059">MFSDLPFHTGTVYSAGVQTLVADDEYFISTFAATAFPDENPIIVPNLAGTAEPVSGTGLVVPSSSLRDQSSSLLDTSTSTIITNNVSTGITSNKEPTNTSEVSATETPNASPKGLSDGAVAGVAIACIVAGLAIGLAAAFIFFRRRGKSTTSSPSFVALESRHTESKNGPQVNVTSSTHDAELGQFLLDATPDKEIQAELCSLSELIYQHVETYYHEPHVLASSAEVAQCLVHIGYSPELSGLQAEVVAAVCLTPKTSRVGLRHVLSHIIFQSLDFNSGGNLSMLPLAVAAMAQKKNTSENPDSPAISLARSRWRSLSALLLHPNPAERTPLPLSTEEASPKAHSLANELNSFLQLFVAQDSASRQDQTNHLQAVIIECTRLGYVLLSQPGDWRFIFNSKATPLDRTRRIVACPGLERLSHNDGTRYGSPKEVAAAETMPF</sequence>
<evidence type="ECO:0000313" key="4">
    <source>
        <dbReference type="Proteomes" id="UP000245910"/>
    </source>
</evidence>
<feature type="compositionally biased region" description="Polar residues" evidence="1">
    <location>
        <begin position="94"/>
        <end position="110"/>
    </location>
</feature>
<dbReference type="Proteomes" id="UP000245910">
    <property type="component" value="Chromosome III"/>
</dbReference>
<organism evidence="3 4">
    <name type="scientific">Fusarium venenatum</name>
    <dbReference type="NCBI Taxonomy" id="56646"/>
    <lineage>
        <taxon>Eukaryota</taxon>
        <taxon>Fungi</taxon>
        <taxon>Dikarya</taxon>
        <taxon>Ascomycota</taxon>
        <taxon>Pezizomycotina</taxon>
        <taxon>Sordariomycetes</taxon>
        <taxon>Hypocreomycetidae</taxon>
        <taxon>Hypocreales</taxon>
        <taxon>Nectriaceae</taxon>
        <taxon>Fusarium</taxon>
    </lineage>
</organism>
<dbReference type="OrthoDB" id="5421765at2759"/>
<feature type="region of interest" description="Disordered" evidence="1">
    <location>
        <begin position="87"/>
        <end position="113"/>
    </location>
</feature>
<keyword evidence="2" id="KW-0472">Membrane</keyword>
<dbReference type="AlphaFoldDB" id="A0A2L2TFU6"/>
<evidence type="ECO:0000256" key="1">
    <source>
        <dbReference type="SAM" id="MobiDB-lite"/>
    </source>
</evidence>
<evidence type="ECO:0000313" key="3">
    <source>
        <dbReference type="EMBL" id="CEI69854.1"/>
    </source>
</evidence>
<evidence type="ECO:0000256" key="2">
    <source>
        <dbReference type="SAM" id="Phobius"/>
    </source>
</evidence>
<feature type="region of interest" description="Disordered" evidence="1">
    <location>
        <begin position="150"/>
        <end position="175"/>
    </location>
</feature>
<keyword evidence="4" id="KW-1185">Reference proteome</keyword>
<accession>A0A2L2TFU6</accession>
<protein>
    <submittedName>
        <fullName evidence="3">Uncharacterized protein</fullName>
    </submittedName>
</protein>
<keyword evidence="2" id="KW-1133">Transmembrane helix</keyword>
<proteinExistence type="predicted"/>
<name>A0A2L2TFU6_9HYPO</name>
<feature type="transmembrane region" description="Helical" evidence="2">
    <location>
        <begin position="119"/>
        <end position="143"/>
    </location>
</feature>
<dbReference type="STRING" id="56646.A0A2L2TFU6"/>
<reference evidence="4" key="1">
    <citation type="submission" date="2014-10" db="EMBL/GenBank/DDBJ databases">
        <authorList>
            <person name="King R."/>
        </authorList>
    </citation>
    <scope>NUCLEOTIDE SEQUENCE [LARGE SCALE GENOMIC DNA]</scope>
    <source>
        <strain evidence="4">A3/5</strain>
    </source>
</reference>
<keyword evidence="2" id="KW-0812">Transmembrane</keyword>